<dbReference type="CDD" id="cd04617">
    <property type="entry name" value="CBS_pair_CcpN"/>
    <property type="match status" value="1"/>
</dbReference>
<dbReference type="SUPFAM" id="SSF46785">
    <property type="entry name" value="Winged helix' DNA-binding domain"/>
    <property type="match status" value="1"/>
</dbReference>
<sequence length="212" mass="24208">MSSIKFTSRQKEIIKIVEKNQPVTGEEIAQILKMNKSTLRLDFSVLTKFNILIAKPKIGYSLAGSHFHYFSKEEIKEQDISEVMEVPTLINHDTNIKDAIINLFMYNTDILYAVDNNSLVGVVTKKDLLKISINGKDLEKIPVSLVMTRMPNIIYLYSKSSIYDGIQKLNYHQIDNIPIVKSMEENGKNILKVIGQFSKTTACNLFFELLDK</sequence>
<evidence type="ECO:0000259" key="1">
    <source>
        <dbReference type="Pfam" id="PF00571"/>
    </source>
</evidence>
<dbReference type="InterPro" id="IPR036388">
    <property type="entry name" value="WH-like_DNA-bd_sf"/>
</dbReference>
<dbReference type="InterPro" id="IPR000644">
    <property type="entry name" value="CBS_dom"/>
</dbReference>
<name>D1AL94_SEBTE</name>
<keyword evidence="4" id="KW-1185">Reference proteome</keyword>
<dbReference type="Pfam" id="PF08279">
    <property type="entry name" value="HTH_11"/>
    <property type="match status" value="1"/>
</dbReference>
<dbReference type="Gene3D" id="3.10.580.10">
    <property type="entry name" value="CBS-domain"/>
    <property type="match status" value="1"/>
</dbReference>
<organism evidence="3 4">
    <name type="scientific">Sebaldella termitidis (strain ATCC 33386 / NCTC 11300)</name>
    <dbReference type="NCBI Taxonomy" id="526218"/>
    <lineage>
        <taxon>Bacteria</taxon>
        <taxon>Fusobacteriati</taxon>
        <taxon>Fusobacteriota</taxon>
        <taxon>Fusobacteriia</taxon>
        <taxon>Fusobacteriales</taxon>
        <taxon>Leptotrichiaceae</taxon>
        <taxon>Sebaldella</taxon>
    </lineage>
</organism>
<dbReference type="Proteomes" id="UP000000845">
    <property type="component" value="Chromosome"/>
</dbReference>
<dbReference type="EMBL" id="CP001739">
    <property type="protein sequence ID" value="ACZ09237.1"/>
    <property type="molecule type" value="Genomic_DNA"/>
</dbReference>
<dbReference type="InterPro" id="IPR046342">
    <property type="entry name" value="CBS_dom_sf"/>
</dbReference>
<evidence type="ECO:0000259" key="2">
    <source>
        <dbReference type="Pfam" id="PF08279"/>
    </source>
</evidence>
<evidence type="ECO:0000313" key="3">
    <source>
        <dbReference type="EMBL" id="ACZ09237.1"/>
    </source>
</evidence>
<dbReference type="Gene3D" id="1.10.10.10">
    <property type="entry name" value="Winged helix-like DNA-binding domain superfamily/Winged helix DNA-binding domain"/>
    <property type="match status" value="1"/>
</dbReference>
<dbReference type="InterPro" id="IPR013196">
    <property type="entry name" value="HTH_11"/>
</dbReference>
<dbReference type="RefSeq" id="WP_012861831.1">
    <property type="nucleotide sequence ID" value="NC_013517.1"/>
</dbReference>
<reference evidence="4" key="1">
    <citation type="submission" date="2009-09" db="EMBL/GenBank/DDBJ databases">
        <title>The complete chromosome of Sebaldella termitidis ATCC 33386.</title>
        <authorList>
            <consortium name="US DOE Joint Genome Institute (JGI-PGF)"/>
            <person name="Lucas S."/>
            <person name="Copeland A."/>
            <person name="Lapidus A."/>
            <person name="Glavina del Rio T."/>
            <person name="Dalin E."/>
            <person name="Tice H."/>
            <person name="Bruce D."/>
            <person name="Goodwin L."/>
            <person name="Pitluck S."/>
            <person name="Kyrpides N."/>
            <person name="Mavromatis K."/>
            <person name="Ivanova N."/>
            <person name="Mikhailova N."/>
            <person name="Sims D."/>
            <person name="Meincke L."/>
            <person name="Brettin T."/>
            <person name="Detter J.C."/>
            <person name="Han C."/>
            <person name="Larimer F."/>
            <person name="Land M."/>
            <person name="Hauser L."/>
            <person name="Markowitz V."/>
            <person name="Cheng J.F."/>
            <person name="Hugenholtz P."/>
            <person name="Woyke T."/>
            <person name="Wu D."/>
            <person name="Eisen J.A."/>
        </authorList>
    </citation>
    <scope>NUCLEOTIDE SEQUENCE [LARGE SCALE GENOMIC DNA]</scope>
    <source>
        <strain evidence="4">ATCC 33386 / NCTC 11300</strain>
    </source>
</reference>
<dbReference type="Pfam" id="PF00571">
    <property type="entry name" value="CBS"/>
    <property type="match status" value="1"/>
</dbReference>
<accession>D1AL94</accession>
<reference evidence="3 4" key="2">
    <citation type="journal article" date="2010" name="Stand. Genomic Sci.">
        <title>Complete genome sequence of Sebaldella termitidis type strain (NCTC 11300).</title>
        <authorList>
            <person name="Harmon-Smith M."/>
            <person name="Celia L."/>
            <person name="Chertkov O."/>
            <person name="Lapidus A."/>
            <person name="Copeland A."/>
            <person name="Glavina Del Rio T."/>
            <person name="Nolan M."/>
            <person name="Lucas S."/>
            <person name="Tice H."/>
            <person name="Cheng J.F."/>
            <person name="Han C."/>
            <person name="Detter J.C."/>
            <person name="Bruce D."/>
            <person name="Goodwin L."/>
            <person name="Pitluck S."/>
            <person name="Pati A."/>
            <person name="Liolios K."/>
            <person name="Ivanova N."/>
            <person name="Mavromatis K."/>
            <person name="Mikhailova N."/>
            <person name="Chen A."/>
            <person name="Palaniappan K."/>
            <person name="Land M."/>
            <person name="Hauser L."/>
            <person name="Chang Y.J."/>
            <person name="Jeffries C.D."/>
            <person name="Brettin T."/>
            <person name="Goker M."/>
            <person name="Beck B."/>
            <person name="Bristow J."/>
            <person name="Eisen J.A."/>
            <person name="Markowitz V."/>
            <person name="Hugenholtz P."/>
            <person name="Kyrpides N.C."/>
            <person name="Klenk H.P."/>
            <person name="Chen F."/>
        </authorList>
    </citation>
    <scope>NUCLEOTIDE SEQUENCE [LARGE SCALE GENOMIC DNA]</scope>
    <source>
        <strain evidence="4">ATCC 33386 / NCTC 11300</strain>
    </source>
</reference>
<gene>
    <name evidence="3" type="ordered locus">Sterm_2384</name>
</gene>
<evidence type="ECO:0000313" key="4">
    <source>
        <dbReference type="Proteomes" id="UP000000845"/>
    </source>
</evidence>
<feature type="domain" description="Helix-turn-helix type 11" evidence="2">
    <location>
        <begin position="9"/>
        <end position="60"/>
    </location>
</feature>
<dbReference type="HOGENOM" id="CLU_090663_1_0_0"/>
<dbReference type="STRING" id="526218.Sterm_2384"/>
<protein>
    <submittedName>
        <fullName evidence="3">Helix-turn-helix type 11 domain protein</fullName>
    </submittedName>
</protein>
<dbReference type="InterPro" id="IPR036390">
    <property type="entry name" value="WH_DNA-bd_sf"/>
</dbReference>
<dbReference type="SUPFAM" id="SSF54631">
    <property type="entry name" value="CBS-domain pair"/>
    <property type="match status" value="1"/>
</dbReference>
<dbReference type="AlphaFoldDB" id="D1AL94"/>
<dbReference type="KEGG" id="str:Sterm_2384"/>
<feature type="domain" description="CBS" evidence="1">
    <location>
        <begin position="81"/>
        <end position="131"/>
    </location>
</feature>
<proteinExistence type="predicted"/>
<dbReference type="eggNOG" id="COG0517">
    <property type="taxonomic scope" value="Bacteria"/>
</dbReference>